<dbReference type="GO" id="GO:0016757">
    <property type="term" value="F:glycosyltransferase activity"/>
    <property type="evidence" value="ECO:0007669"/>
    <property type="project" value="UniProtKB-KW"/>
</dbReference>
<dbReference type="Gene3D" id="3.90.550.10">
    <property type="entry name" value="Spore Coat Polysaccharide Biosynthesis Protein SpsA, Chain A"/>
    <property type="match status" value="1"/>
</dbReference>
<evidence type="ECO:0000313" key="5">
    <source>
        <dbReference type="Proteomes" id="UP000016646"/>
    </source>
</evidence>
<organism evidence="2 4">
    <name type="scientific">Treponema socranskii subsp. socranskii VPI DR56BR1116 = ATCC 35536</name>
    <dbReference type="NCBI Taxonomy" id="1125725"/>
    <lineage>
        <taxon>Bacteria</taxon>
        <taxon>Pseudomonadati</taxon>
        <taxon>Spirochaetota</taxon>
        <taxon>Spirochaetia</taxon>
        <taxon>Spirochaetales</taxon>
        <taxon>Treponemataceae</taxon>
        <taxon>Treponema</taxon>
    </lineage>
</organism>
<evidence type="ECO:0000313" key="2">
    <source>
        <dbReference type="EMBL" id="ERF60490.1"/>
    </source>
</evidence>
<dbReference type="PATRIC" id="fig|1125725.3.peg.1493"/>
<proteinExistence type="predicted"/>
<evidence type="ECO:0000313" key="3">
    <source>
        <dbReference type="EMBL" id="ERJ97722.1"/>
    </source>
</evidence>
<evidence type="ECO:0000259" key="1">
    <source>
        <dbReference type="Pfam" id="PF00535"/>
    </source>
</evidence>
<accession>U1GR75</accession>
<dbReference type="AlphaFoldDB" id="U1GR75"/>
<dbReference type="EMBL" id="AUZJ01000042">
    <property type="protein sequence ID" value="ERF60490.1"/>
    <property type="molecule type" value="Genomic_DNA"/>
</dbReference>
<dbReference type="STRING" id="1125725.HMPREF1325_1481"/>
<dbReference type="EMBL" id="AVQI01000084">
    <property type="protein sequence ID" value="ERJ97722.1"/>
    <property type="molecule type" value="Genomic_DNA"/>
</dbReference>
<dbReference type="Proteomes" id="UP000016646">
    <property type="component" value="Unassembled WGS sequence"/>
</dbReference>
<comment type="caution">
    <text evidence="2">The sequence shown here is derived from an EMBL/GenBank/DDBJ whole genome shotgun (WGS) entry which is preliminary data.</text>
</comment>
<keyword evidence="5" id="KW-1185">Reference proteome</keyword>
<dbReference type="PANTHER" id="PTHR43179:SF10">
    <property type="entry name" value="GLYCOSYL TRANSFERASE"/>
    <property type="match status" value="1"/>
</dbReference>
<evidence type="ECO:0000313" key="4">
    <source>
        <dbReference type="Proteomes" id="UP000016412"/>
    </source>
</evidence>
<gene>
    <name evidence="3" type="ORF">HMPREF0860_0475</name>
    <name evidence="2" type="ORF">HMPREF1325_1481</name>
</gene>
<reference evidence="4 5" key="1">
    <citation type="submission" date="2013-08" db="EMBL/GenBank/DDBJ databases">
        <authorList>
            <person name="Durkin A.S."/>
            <person name="Haft D.R."/>
            <person name="McCorrison J."/>
            <person name="Torralba M."/>
            <person name="Gillis M."/>
            <person name="Haft D.H."/>
            <person name="Methe B."/>
            <person name="Sutton G."/>
            <person name="Nelson K.E."/>
        </authorList>
    </citation>
    <scope>NUCLEOTIDE SEQUENCE [LARGE SCALE GENOMIC DNA]</scope>
    <source>
        <strain evidence="3 5">ATCC 35536</strain>
        <strain evidence="2 4">VPI DR56BR1116</strain>
    </source>
</reference>
<dbReference type="EC" id="2.4.-.-" evidence="2"/>
<sequence>MKLTVSIVLYKTDPKQLMKVVQCVFSSGVADKIYFIDNSPDDSLRKVCLKFKKSEYIFNNANIGYGGAHNIALHKAIENGSDYHVVLNPDIEFKQDVLSKLITFMDAMPDAVYVLPKVVYPNGKLQYLCKLLPTPIDLILRRFLPKTKWTQKKDAYYSLQHSGYDKIMNPPCLSGCFMFMRLKALKENNIFFDENYFMYCEDFDLIRRLHRIGKTLYYPKVTIIHNHTKESYKSKKMLFAHIQSAVKYFNKFGWFFDAERERMNTQILREIAFANEKPVGHE</sequence>
<keyword evidence="2" id="KW-0328">Glycosyltransferase</keyword>
<keyword evidence="2" id="KW-0808">Transferase</keyword>
<feature type="domain" description="Glycosyltransferase 2-like" evidence="1">
    <location>
        <begin position="14"/>
        <end position="150"/>
    </location>
</feature>
<dbReference type="InterPro" id="IPR001173">
    <property type="entry name" value="Glyco_trans_2-like"/>
</dbReference>
<name>U1GR75_TRESO</name>
<protein>
    <submittedName>
        <fullName evidence="2">Glycosyltransferase, group 2 family protein</fullName>
        <ecNumber evidence="2">2.4.-.-</ecNumber>
    </submittedName>
</protein>
<dbReference type="eggNOG" id="COG1216">
    <property type="taxonomic scope" value="Bacteria"/>
</dbReference>
<dbReference type="SUPFAM" id="SSF53448">
    <property type="entry name" value="Nucleotide-diphospho-sugar transferases"/>
    <property type="match status" value="1"/>
</dbReference>
<dbReference type="RefSeq" id="WP_021330542.1">
    <property type="nucleotide sequence ID" value="NZ_AUZJ01000042.1"/>
</dbReference>
<dbReference type="InterPro" id="IPR029044">
    <property type="entry name" value="Nucleotide-diphossugar_trans"/>
</dbReference>
<dbReference type="Proteomes" id="UP000016412">
    <property type="component" value="Unassembled WGS sequence"/>
</dbReference>
<dbReference type="OrthoDB" id="9771846at2"/>
<dbReference type="Pfam" id="PF00535">
    <property type="entry name" value="Glycos_transf_2"/>
    <property type="match status" value="1"/>
</dbReference>
<dbReference type="PANTHER" id="PTHR43179">
    <property type="entry name" value="RHAMNOSYLTRANSFERASE WBBL"/>
    <property type="match status" value="1"/>
</dbReference>